<evidence type="ECO:0000259" key="12">
    <source>
        <dbReference type="Pfam" id="PF01370"/>
    </source>
</evidence>
<protein>
    <recommendedName>
        <fullName evidence="6 11">UDP-glucose 4-epimerase</fullName>
        <ecNumber evidence="5 11">5.1.3.2</ecNumber>
    </recommendedName>
</protein>
<evidence type="ECO:0000256" key="10">
    <source>
        <dbReference type="ARBA" id="ARBA00023277"/>
    </source>
</evidence>
<dbReference type="NCBIfam" id="TIGR01179">
    <property type="entry name" value="galE"/>
    <property type="match status" value="1"/>
</dbReference>
<dbReference type="STRING" id="720554.Clocl_1229"/>
<dbReference type="InterPro" id="IPR036291">
    <property type="entry name" value="NAD(P)-bd_dom_sf"/>
</dbReference>
<dbReference type="KEGG" id="ccl:Clocl_1229"/>
<comment type="catalytic activity">
    <reaction evidence="1 11">
        <text>UDP-alpha-D-glucose = UDP-alpha-D-galactose</text>
        <dbReference type="Rhea" id="RHEA:22168"/>
        <dbReference type="ChEBI" id="CHEBI:58885"/>
        <dbReference type="ChEBI" id="CHEBI:66914"/>
        <dbReference type="EC" id="5.1.3.2"/>
    </reaction>
</comment>
<dbReference type="GO" id="GO:0033499">
    <property type="term" value="P:galactose catabolic process via UDP-galactose, Leloir pathway"/>
    <property type="evidence" value="ECO:0007669"/>
    <property type="project" value="TreeGrafter"/>
</dbReference>
<evidence type="ECO:0000256" key="8">
    <source>
        <dbReference type="ARBA" id="ARBA00023144"/>
    </source>
</evidence>
<evidence type="ECO:0000256" key="1">
    <source>
        <dbReference type="ARBA" id="ARBA00000083"/>
    </source>
</evidence>
<dbReference type="EMBL" id="CP003065">
    <property type="protein sequence ID" value="AEV67890.1"/>
    <property type="molecule type" value="Genomic_DNA"/>
</dbReference>
<dbReference type="HOGENOM" id="CLU_007383_1_10_9"/>
<dbReference type="InterPro" id="IPR001509">
    <property type="entry name" value="Epimerase_deHydtase"/>
</dbReference>
<evidence type="ECO:0000256" key="3">
    <source>
        <dbReference type="ARBA" id="ARBA00004947"/>
    </source>
</evidence>
<dbReference type="OrthoDB" id="9811743at2"/>
<dbReference type="AlphaFoldDB" id="G8LYY8"/>
<dbReference type="InterPro" id="IPR005886">
    <property type="entry name" value="UDP_G4E"/>
</dbReference>
<keyword evidence="9 11" id="KW-0413">Isomerase</keyword>
<dbReference type="EC" id="5.1.3.2" evidence="5 11"/>
<accession>G8LYY8</accession>
<dbReference type="CDD" id="cd05247">
    <property type="entry name" value="UDP_G4E_1_SDR_e"/>
    <property type="match status" value="1"/>
</dbReference>
<evidence type="ECO:0000256" key="7">
    <source>
        <dbReference type="ARBA" id="ARBA00023027"/>
    </source>
</evidence>
<proteinExistence type="inferred from homology"/>
<dbReference type="UniPathway" id="UPA00214"/>
<dbReference type="SUPFAM" id="SSF51735">
    <property type="entry name" value="NAD(P)-binding Rossmann-fold domains"/>
    <property type="match status" value="1"/>
</dbReference>
<name>G8LYY8_ACECE</name>
<dbReference type="PANTHER" id="PTHR43725:SF53">
    <property type="entry name" value="UDP-ARABINOSE 4-EPIMERASE 1"/>
    <property type="match status" value="1"/>
</dbReference>
<dbReference type="Gene3D" id="3.90.25.10">
    <property type="entry name" value="UDP-galactose 4-epimerase, domain 1"/>
    <property type="match status" value="1"/>
</dbReference>
<comment type="subunit">
    <text evidence="11">Homodimer.</text>
</comment>
<evidence type="ECO:0000256" key="4">
    <source>
        <dbReference type="ARBA" id="ARBA00007637"/>
    </source>
</evidence>
<dbReference type="Proteomes" id="UP000005435">
    <property type="component" value="Chromosome"/>
</dbReference>
<dbReference type="RefSeq" id="WP_014254506.1">
    <property type="nucleotide sequence ID" value="NC_016627.1"/>
</dbReference>
<dbReference type="eggNOG" id="COG1087">
    <property type="taxonomic scope" value="Bacteria"/>
</dbReference>
<keyword evidence="10 11" id="KW-0119">Carbohydrate metabolism</keyword>
<feature type="domain" description="NAD-dependent epimerase/dehydratase" evidence="12">
    <location>
        <begin position="3"/>
        <end position="251"/>
    </location>
</feature>
<dbReference type="Pfam" id="PF01370">
    <property type="entry name" value="Epimerase"/>
    <property type="match status" value="1"/>
</dbReference>
<reference evidence="13 14" key="2">
    <citation type="journal article" date="2012" name="Stand. Genomic Sci.">
        <title>Complete Genome Sequence of Clostridium clariflavum DSM 19732.</title>
        <authorList>
            <person name="Izquierdo J.A."/>
            <person name="Goodwin L."/>
            <person name="Davenport K.W."/>
            <person name="Teshima H."/>
            <person name="Bruce D."/>
            <person name="Detter C."/>
            <person name="Tapia R."/>
            <person name="Han S."/>
            <person name="Land M."/>
            <person name="Hauser L."/>
            <person name="Jeffries C.D."/>
            <person name="Han J."/>
            <person name="Pitluck S."/>
            <person name="Nolan M."/>
            <person name="Chen A."/>
            <person name="Huntemann M."/>
            <person name="Mavromatis K."/>
            <person name="Mikhailova N."/>
            <person name="Liolios K."/>
            <person name="Woyke T."/>
            <person name="Lynd L.R."/>
        </authorList>
    </citation>
    <scope>NUCLEOTIDE SEQUENCE [LARGE SCALE GENOMIC DNA]</scope>
    <source>
        <strain evidence="14">DSM 19732 / NBRC 101661 / EBR45</strain>
    </source>
</reference>
<dbReference type="GO" id="GO:0003978">
    <property type="term" value="F:UDP-glucose 4-epimerase activity"/>
    <property type="evidence" value="ECO:0007669"/>
    <property type="project" value="UniProtKB-UniRule"/>
</dbReference>
<dbReference type="PANTHER" id="PTHR43725">
    <property type="entry name" value="UDP-GLUCOSE 4-EPIMERASE"/>
    <property type="match status" value="1"/>
</dbReference>
<comment type="pathway">
    <text evidence="3 11">Carbohydrate metabolism; galactose metabolism.</text>
</comment>
<sequence length="329" mass="36346">MAVLVTGGAGYIGSHTVAELLEKNEEVIVVDNLEKGHKDAVLGGKLIVGDLRDKEFIKNVFYKNDIEAVIHFAAYIEVGESVSNPLKYYNNNVAVSLNLLDAMREAKVNKIVFSSTAATYGEPENIPILETDRTMPTNPYGETKLAVEKALKWSDTAYGIKHVILRYFNASGAHISGKIGEDHNPESHLIPLIIQAALGKRDSIKIFGNDYNTPDGTCVRDYIHVSDLAQAHYLALQKLRRGEDSAIYNLGNGKGFSVREVVDVVRKVTGKNINAVDAPRRPGDPAILVASSEKIKKELNWQPKLNDLETIVATAWEWHSKHPNGYDDK</sequence>
<evidence type="ECO:0000256" key="9">
    <source>
        <dbReference type="ARBA" id="ARBA00023235"/>
    </source>
</evidence>
<evidence type="ECO:0000256" key="2">
    <source>
        <dbReference type="ARBA" id="ARBA00001911"/>
    </source>
</evidence>
<evidence type="ECO:0000256" key="6">
    <source>
        <dbReference type="ARBA" id="ARBA00018569"/>
    </source>
</evidence>
<dbReference type="Gene3D" id="3.40.50.720">
    <property type="entry name" value="NAD(P)-binding Rossmann-like Domain"/>
    <property type="match status" value="1"/>
</dbReference>
<evidence type="ECO:0000256" key="11">
    <source>
        <dbReference type="RuleBase" id="RU366046"/>
    </source>
</evidence>
<keyword evidence="14" id="KW-1185">Reference proteome</keyword>
<comment type="similarity">
    <text evidence="4 11">Belongs to the NAD(P)-dependent epimerase/dehydratase family.</text>
</comment>
<keyword evidence="8" id="KW-0299">Galactose metabolism</keyword>
<keyword evidence="7 11" id="KW-0520">NAD</keyword>
<evidence type="ECO:0000313" key="14">
    <source>
        <dbReference type="Proteomes" id="UP000005435"/>
    </source>
</evidence>
<organism evidence="13 14">
    <name type="scientific">Acetivibrio clariflavus (strain DSM 19732 / NBRC 101661 / EBR45)</name>
    <name type="common">Clostridium clariflavum</name>
    <dbReference type="NCBI Taxonomy" id="720554"/>
    <lineage>
        <taxon>Bacteria</taxon>
        <taxon>Bacillati</taxon>
        <taxon>Bacillota</taxon>
        <taxon>Clostridia</taxon>
        <taxon>Eubacteriales</taxon>
        <taxon>Oscillospiraceae</taxon>
        <taxon>Acetivibrio</taxon>
    </lineage>
</organism>
<evidence type="ECO:0000256" key="5">
    <source>
        <dbReference type="ARBA" id="ARBA00013189"/>
    </source>
</evidence>
<evidence type="ECO:0000313" key="13">
    <source>
        <dbReference type="EMBL" id="AEV67890.1"/>
    </source>
</evidence>
<comment type="cofactor">
    <cofactor evidence="2 11">
        <name>NAD(+)</name>
        <dbReference type="ChEBI" id="CHEBI:57540"/>
    </cofactor>
</comment>
<gene>
    <name evidence="13" type="ordered locus">Clocl_1229</name>
</gene>
<reference evidence="14" key="1">
    <citation type="submission" date="2011-12" db="EMBL/GenBank/DDBJ databases">
        <title>Complete sequence of Clostridium clariflavum DSM 19732.</title>
        <authorList>
            <consortium name="US DOE Joint Genome Institute"/>
            <person name="Lucas S."/>
            <person name="Han J."/>
            <person name="Lapidus A."/>
            <person name="Cheng J.-F."/>
            <person name="Goodwin L."/>
            <person name="Pitluck S."/>
            <person name="Peters L."/>
            <person name="Teshima H."/>
            <person name="Detter J.C."/>
            <person name="Han C."/>
            <person name="Tapia R."/>
            <person name="Land M."/>
            <person name="Hauser L."/>
            <person name="Kyrpides N."/>
            <person name="Ivanova N."/>
            <person name="Pagani I."/>
            <person name="Kitzmiller T."/>
            <person name="Lynd L."/>
            <person name="Izquierdo J."/>
            <person name="Woyke T."/>
        </authorList>
    </citation>
    <scope>NUCLEOTIDE SEQUENCE [LARGE SCALE GENOMIC DNA]</scope>
    <source>
        <strain evidence="14">DSM 19732 / NBRC 101661 / EBR45</strain>
    </source>
</reference>